<dbReference type="Proteomes" id="UP000290900">
    <property type="component" value="Unassembled WGS sequence"/>
</dbReference>
<reference evidence="3 4" key="1">
    <citation type="submission" date="2018-12" db="EMBL/GenBank/DDBJ databases">
        <authorList>
            <person name="Tiukova I."/>
            <person name="Dainat J."/>
        </authorList>
    </citation>
    <scope>NUCLEOTIDE SEQUENCE [LARGE SCALE GENOMIC DNA]</scope>
</reference>
<keyword evidence="1" id="KW-0472">Membrane</keyword>
<evidence type="ECO:0000313" key="3">
    <source>
        <dbReference type="EMBL" id="VEU22171.1"/>
    </source>
</evidence>
<keyword evidence="1" id="KW-1133">Transmembrane helix</keyword>
<proteinExistence type="predicted"/>
<dbReference type="InParanoid" id="A0A448YMQ4"/>
<dbReference type="AlphaFoldDB" id="A0A448YMQ4"/>
<feature type="transmembrane region" description="Helical" evidence="1">
    <location>
        <begin position="67"/>
        <end position="86"/>
    </location>
</feature>
<feature type="transmembrane region" description="Helical" evidence="1">
    <location>
        <begin position="98"/>
        <end position="117"/>
    </location>
</feature>
<keyword evidence="1" id="KW-0812">Transmembrane</keyword>
<keyword evidence="4" id="KW-1185">Reference proteome</keyword>
<dbReference type="OrthoDB" id="2123952at2759"/>
<name>A0A448YMQ4_BRENA</name>
<protein>
    <submittedName>
        <fullName evidence="3">DEKNAAC103191</fullName>
    </submittedName>
</protein>
<feature type="chain" id="PRO_5019282717" evidence="2">
    <location>
        <begin position="22"/>
        <end position="216"/>
    </location>
</feature>
<organism evidence="3 4">
    <name type="scientific">Brettanomyces naardenensis</name>
    <name type="common">Yeast</name>
    <dbReference type="NCBI Taxonomy" id="13370"/>
    <lineage>
        <taxon>Eukaryota</taxon>
        <taxon>Fungi</taxon>
        <taxon>Dikarya</taxon>
        <taxon>Ascomycota</taxon>
        <taxon>Saccharomycotina</taxon>
        <taxon>Pichiomycetes</taxon>
        <taxon>Pichiales</taxon>
        <taxon>Pichiaceae</taxon>
        <taxon>Brettanomyces</taxon>
    </lineage>
</organism>
<sequence>MITLGLMVYDFLSVLSDVSEAANDSVFWASKRRSLLSFEYEMLIFPIKLSLELSVVSDNVQSSSEALMLHLLGNTLMIAYYGTAALKKGEYGRNLSLYPVPGLYLFIAGIATSNFIVGPRIRDHWGIVAECEIFTARYLLALNREMPFEDFKPSLYLFLRDRTLKVFQTPEAQSLFDEASSLLAGKSYPDNPPDAAAVYWVFSDTRRMTLELYLSN</sequence>
<feature type="signal peptide" evidence="2">
    <location>
        <begin position="1"/>
        <end position="21"/>
    </location>
</feature>
<evidence type="ECO:0000256" key="2">
    <source>
        <dbReference type="SAM" id="SignalP"/>
    </source>
</evidence>
<accession>A0A448YMQ4</accession>
<dbReference type="EMBL" id="CAACVR010000019">
    <property type="protein sequence ID" value="VEU22171.1"/>
    <property type="molecule type" value="Genomic_DNA"/>
</dbReference>
<gene>
    <name evidence="3" type="ORF">BRENAR_LOCUS2903</name>
</gene>
<evidence type="ECO:0000313" key="4">
    <source>
        <dbReference type="Proteomes" id="UP000290900"/>
    </source>
</evidence>
<evidence type="ECO:0000256" key="1">
    <source>
        <dbReference type="SAM" id="Phobius"/>
    </source>
</evidence>
<keyword evidence="2" id="KW-0732">Signal</keyword>